<evidence type="ECO:0000313" key="9">
    <source>
        <dbReference type="EMBL" id="ODV86675.1"/>
    </source>
</evidence>
<keyword evidence="5" id="KW-0159">Chromosome partition</keyword>
<dbReference type="GO" id="GO:0007064">
    <property type="term" value="P:mitotic sister chromatid cohesion"/>
    <property type="evidence" value="ECO:0007669"/>
    <property type="project" value="InterPro"/>
</dbReference>
<dbReference type="GO" id="GO:0005634">
    <property type="term" value="C:nucleus"/>
    <property type="evidence" value="ECO:0007669"/>
    <property type="project" value="UniProtKB-SubCell"/>
</dbReference>
<feature type="region of interest" description="Disordered" evidence="8">
    <location>
        <begin position="749"/>
        <end position="778"/>
    </location>
</feature>
<evidence type="ECO:0000256" key="1">
    <source>
        <dbReference type="ARBA" id="ARBA00004123"/>
    </source>
</evidence>
<evidence type="ECO:0000256" key="8">
    <source>
        <dbReference type="SAM" id="MobiDB-lite"/>
    </source>
</evidence>
<comment type="similarity">
    <text evidence="2">Belongs to the SCC4/mau-2 family.</text>
</comment>
<keyword evidence="3" id="KW-0132">Cell division</keyword>
<keyword evidence="6" id="KW-0539">Nucleus</keyword>
<proteinExistence type="inferred from homology"/>
<comment type="subcellular location">
    <subcellularLocation>
        <location evidence="1">Nucleus</location>
    </subcellularLocation>
</comment>
<evidence type="ECO:0000256" key="7">
    <source>
        <dbReference type="ARBA" id="ARBA00023306"/>
    </source>
</evidence>
<reference evidence="10" key="1">
    <citation type="submission" date="2016-04" db="EMBL/GenBank/DDBJ databases">
        <title>Comparative genomics of biotechnologically important yeasts.</title>
        <authorList>
            <consortium name="DOE Joint Genome Institute"/>
            <person name="Riley R."/>
            <person name="Haridas S."/>
            <person name="Wolfe K.H."/>
            <person name="Lopes M.R."/>
            <person name="Hittinger C.T."/>
            <person name="Goker M."/>
            <person name="Salamov A."/>
            <person name="Wisecaver J."/>
            <person name="Long T.M."/>
            <person name="Aerts A.L."/>
            <person name="Barry K."/>
            <person name="Choi C."/>
            <person name="Clum A."/>
            <person name="Coughlan A.Y."/>
            <person name="Deshpande S."/>
            <person name="Douglass A.P."/>
            <person name="Hanson S.J."/>
            <person name="Klenk H.-P."/>
            <person name="Labutti K."/>
            <person name="Lapidus A."/>
            <person name="Lindquist E."/>
            <person name="Lipzen A."/>
            <person name="Meier-Kolthoff J.P."/>
            <person name="Ohm R.A."/>
            <person name="Otillar R.P."/>
            <person name="Pangilinan J."/>
            <person name="Peng Y."/>
            <person name="Rokas A."/>
            <person name="Rosa C.A."/>
            <person name="Scheuner C."/>
            <person name="Sibirny A.A."/>
            <person name="Slot J.C."/>
            <person name="Stielow J.B."/>
            <person name="Sun H."/>
            <person name="Kurtzman C.P."/>
            <person name="Blackwell M."/>
            <person name="Grigoriev I.V."/>
            <person name="Jeffries T.W."/>
        </authorList>
    </citation>
    <scope>NUCLEOTIDE SEQUENCE [LARGE SCALE GENOMIC DNA]</scope>
    <source>
        <strain evidence="10">NRRL YB-2248</strain>
    </source>
</reference>
<dbReference type="InterPro" id="IPR019440">
    <property type="entry name" value="MAU2"/>
</dbReference>
<dbReference type="GO" id="GO:0007059">
    <property type="term" value="P:chromosome segregation"/>
    <property type="evidence" value="ECO:0007669"/>
    <property type="project" value="UniProtKB-KW"/>
</dbReference>
<gene>
    <name evidence="9" type="ORF">CANARDRAFT_27095</name>
</gene>
<evidence type="ECO:0000256" key="6">
    <source>
        <dbReference type="ARBA" id="ARBA00023242"/>
    </source>
</evidence>
<keyword evidence="4" id="KW-0498">Mitosis</keyword>
<organism evidence="9 10">
    <name type="scientific">[Candida] arabinofermentans NRRL YB-2248</name>
    <dbReference type="NCBI Taxonomy" id="983967"/>
    <lineage>
        <taxon>Eukaryota</taxon>
        <taxon>Fungi</taxon>
        <taxon>Dikarya</taxon>
        <taxon>Ascomycota</taxon>
        <taxon>Saccharomycotina</taxon>
        <taxon>Pichiomycetes</taxon>
        <taxon>Pichiales</taxon>
        <taxon>Pichiaceae</taxon>
        <taxon>Ogataea</taxon>
        <taxon>Ogataea/Candida clade</taxon>
    </lineage>
</organism>
<evidence type="ECO:0000256" key="3">
    <source>
        <dbReference type="ARBA" id="ARBA00022618"/>
    </source>
</evidence>
<keyword evidence="7" id="KW-0131">Cell cycle</keyword>
<evidence type="ECO:0000256" key="5">
    <source>
        <dbReference type="ARBA" id="ARBA00022829"/>
    </source>
</evidence>
<sequence length="778" mass="89777">MSTPDSSMINPIGTIEKISNINGKIISRLVTAGNNLLEKAHSNGSKSLNSEVEALEYNTLIKASLNCFMIVLERYKSSLSSIQEAHLLLKVAEILLNETSSLDLAAEVCNKGLNICSRTVNSDFRLKLRLQLLTFQIHYAGDKNKLKKSSLNYLESIIEESKCLKNIELNTLLEYTKLQYFGMTYDPDQRFEILKNLEENLKNNINANNFALYQLILIYDIQQQLSKRSSVRSALSKLNLLIEAQRSYPDLYAQLPPQFPSITKHLDLLVSIQNDEFSSSKTKISRIDMWIKNLKKNKGSWHSKTFKFNINISIDGLMVPIKIDWLSMKEYIITSYFYCGVSYVVKSWDGTNRTHKIFKLCRGFIDEELSNSRTVISSIEMENKVLRLRYFRVIIDFYQVLVDFQSNNWNLFNSESYPQLFQFINDYDAGLFSSQELVVYHKLITKIYYLFALKYQHFSNYKLAKYYYIKIRRFHSSIANEYSGGSFFNDEILVTFKQESIGLGGSKSESKDCFNHLYYLSCFNLCIINLMDIKNLKSNQISEFDPRYKNYMDEFEEALSLKRTLSDELDTMLGLYKDDHVLYYTIKCIRFIVNNYESLSSLSSSSTLPSNQKFEDHLEVPSEAMDNILVVSPMLGALIYYIQALVYEPNDGMDDLTNLDNKIQLFNKSYKIALKFTPSETLQTSPNFIAYFSTKSIVDLLLKNEQLIDAERLDAMVVQLHDLENNIEGNHSEEQTTLDSESTHFDTVLQKSSGTTVDDVSMDDEDPAKDRKRKASEL</sequence>
<dbReference type="OrthoDB" id="5565328at2759"/>
<keyword evidence="10" id="KW-1185">Reference proteome</keyword>
<evidence type="ECO:0000256" key="2">
    <source>
        <dbReference type="ARBA" id="ARBA00008585"/>
    </source>
</evidence>
<evidence type="ECO:0000256" key="4">
    <source>
        <dbReference type="ARBA" id="ARBA00022776"/>
    </source>
</evidence>
<dbReference type="GO" id="GO:0051301">
    <property type="term" value="P:cell division"/>
    <property type="evidence" value="ECO:0007669"/>
    <property type="project" value="UniProtKB-KW"/>
</dbReference>
<dbReference type="Pfam" id="PF10345">
    <property type="entry name" value="Cohesin_load"/>
    <property type="match status" value="1"/>
</dbReference>
<dbReference type="AlphaFoldDB" id="A0A1E4T4L2"/>
<accession>A0A1E4T4L2</accession>
<protein>
    <submittedName>
        <fullName evidence="9">Uncharacterized protein</fullName>
    </submittedName>
</protein>
<dbReference type="Proteomes" id="UP000094801">
    <property type="component" value="Unassembled WGS sequence"/>
</dbReference>
<evidence type="ECO:0000313" key="10">
    <source>
        <dbReference type="Proteomes" id="UP000094801"/>
    </source>
</evidence>
<dbReference type="EMBL" id="KV453849">
    <property type="protein sequence ID" value="ODV86675.1"/>
    <property type="molecule type" value="Genomic_DNA"/>
</dbReference>
<name>A0A1E4T4L2_9ASCO</name>
<dbReference type="STRING" id="983967.A0A1E4T4L2"/>
<feature type="compositionally biased region" description="Polar residues" evidence="8">
    <location>
        <begin position="749"/>
        <end position="758"/>
    </location>
</feature>